<evidence type="ECO:0000313" key="3">
    <source>
        <dbReference type="WBParaSite" id="HPBE_0002064401-mRNA-1"/>
    </source>
</evidence>
<dbReference type="AlphaFoldDB" id="A0A183GEA1"/>
<sequence length="193" mass="21493">MGWRVIVTAATNAAVAQIAGTILALDKLEDRSPDDHFTNQEREELLLAERDVSDLIDKVINTMFTHLPPEIVAITTSSLLNTTSSQGLFKNYFNDFDVILCDKASQVPEPVLAAILSRLRNSRHVHVGDLHQLEPYALCFRHVGPVRFGAHSIMPLITTFRVHPLLNTLLNSFVYEGNFGAAPPLRNVTCCWT</sequence>
<dbReference type="EMBL" id="UZAH01032331">
    <property type="protein sequence ID" value="VDP21154.1"/>
    <property type="molecule type" value="Genomic_DNA"/>
</dbReference>
<dbReference type="SUPFAM" id="SSF52540">
    <property type="entry name" value="P-loop containing nucleoside triphosphate hydrolases"/>
    <property type="match status" value="1"/>
</dbReference>
<dbReference type="Proteomes" id="UP000050761">
    <property type="component" value="Unassembled WGS sequence"/>
</dbReference>
<dbReference type="Gene3D" id="3.40.50.300">
    <property type="entry name" value="P-loop containing nucleotide triphosphate hydrolases"/>
    <property type="match status" value="1"/>
</dbReference>
<dbReference type="InterPro" id="IPR027417">
    <property type="entry name" value="P-loop_NTPase"/>
</dbReference>
<keyword evidence="2" id="KW-1185">Reference proteome</keyword>
<name>A0A183GEA1_HELPZ</name>
<protein>
    <submittedName>
        <fullName evidence="3">RNA helicase</fullName>
    </submittedName>
</protein>
<evidence type="ECO:0000313" key="2">
    <source>
        <dbReference type="Proteomes" id="UP000050761"/>
    </source>
</evidence>
<proteinExistence type="predicted"/>
<dbReference type="WBParaSite" id="HPBE_0002064401-mRNA-1">
    <property type="protein sequence ID" value="HPBE_0002064401-mRNA-1"/>
    <property type="gene ID" value="HPBE_0002064401"/>
</dbReference>
<evidence type="ECO:0000313" key="1">
    <source>
        <dbReference type="EMBL" id="VDP21154.1"/>
    </source>
</evidence>
<accession>A0A183GEA1</accession>
<gene>
    <name evidence="1" type="ORF">HPBE_LOCUS20643</name>
</gene>
<reference evidence="3" key="2">
    <citation type="submission" date="2019-09" db="UniProtKB">
        <authorList>
            <consortium name="WormBaseParasite"/>
        </authorList>
    </citation>
    <scope>IDENTIFICATION</scope>
</reference>
<reference evidence="1 2" key="1">
    <citation type="submission" date="2018-11" db="EMBL/GenBank/DDBJ databases">
        <authorList>
            <consortium name="Pathogen Informatics"/>
        </authorList>
    </citation>
    <scope>NUCLEOTIDE SEQUENCE [LARGE SCALE GENOMIC DNA]</scope>
</reference>
<organism evidence="2 3">
    <name type="scientific">Heligmosomoides polygyrus</name>
    <name type="common">Parasitic roundworm</name>
    <dbReference type="NCBI Taxonomy" id="6339"/>
    <lineage>
        <taxon>Eukaryota</taxon>
        <taxon>Metazoa</taxon>
        <taxon>Ecdysozoa</taxon>
        <taxon>Nematoda</taxon>
        <taxon>Chromadorea</taxon>
        <taxon>Rhabditida</taxon>
        <taxon>Rhabditina</taxon>
        <taxon>Rhabditomorpha</taxon>
        <taxon>Strongyloidea</taxon>
        <taxon>Heligmosomidae</taxon>
        <taxon>Heligmosomoides</taxon>
    </lineage>
</organism>
<accession>A0A3P8CNW5</accession>